<dbReference type="InterPro" id="IPR038606">
    <property type="entry name" value="To_sf"/>
</dbReference>
<keyword evidence="1 4" id="KW-0732">Signal</keyword>
<dbReference type="Gene3D" id="3.15.10.30">
    <property type="entry name" value="Haemolymph juvenile hormone binding protein"/>
    <property type="match status" value="1"/>
</dbReference>
<sequence length="252" mass="28527">MVRALTSVVFCVILSSFNVYAIQLPPEIHKCDRTAPDFNECMVKSIGEATRYFSKGSKDFGYPVLSPFRIERLEINGEPGKSVTLNQKYDNVVMYGMTESTVKSFSLKDDGGVCLWELVIHTPYTRMEADYQMTGQILVFPINGHGRCNVTLTGIVNKHTADCEHYTKKGKSHMKLKNYKMDMSTEGAYFDFENIFPGNEQISKEVGKTINENSQEVFNDVKQGFEKILAELHQNAANSVFSKIPENELFVK</sequence>
<dbReference type="PANTHER" id="PTHR11008">
    <property type="entry name" value="PROTEIN TAKEOUT-LIKE PROTEIN"/>
    <property type="match status" value="1"/>
</dbReference>
<evidence type="ECO:0000256" key="2">
    <source>
        <dbReference type="ARBA" id="ARBA00023108"/>
    </source>
</evidence>
<keyword evidence="5" id="KW-1185">Reference proteome</keyword>
<name>A0A6J2X9I1_SITOR</name>
<evidence type="ECO:0000256" key="1">
    <source>
        <dbReference type="ARBA" id="ARBA00022729"/>
    </source>
</evidence>
<evidence type="ECO:0000313" key="6">
    <source>
        <dbReference type="RefSeq" id="XP_030747620.1"/>
    </source>
</evidence>
<feature type="chain" id="PRO_5027090822" evidence="4">
    <location>
        <begin position="22"/>
        <end position="252"/>
    </location>
</feature>
<dbReference type="GO" id="GO:0005615">
    <property type="term" value="C:extracellular space"/>
    <property type="evidence" value="ECO:0007669"/>
    <property type="project" value="TreeGrafter"/>
</dbReference>
<feature type="signal peptide" evidence="4">
    <location>
        <begin position="1"/>
        <end position="21"/>
    </location>
</feature>
<accession>A0A6J2X9I1</accession>
<evidence type="ECO:0000256" key="3">
    <source>
        <dbReference type="ARBA" id="ARBA00060902"/>
    </source>
</evidence>
<dbReference type="InParanoid" id="A0A6J2X9I1"/>
<protein>
    <submittedName>
        <fullName evidence="6">Protein takeout-like</fullName>
    </submittedName>
</protein>
<reference evidence="6" key="1">
    <citation type="submission" date="2025-08" db="UniProtKB">
        <authorList>
            <consortium name="RefSeq"/>
        </authorList>
    </citation>
    <scope>IDENTIFICATION</scope>
    <source>
        <tissue evidence="6">Gonads</tissue>
    </source>
</reference>
<dbReference type="GO" id="GO:0007623">
    <property type="term" value="P:circadian rhythm"/>
    <property type="evidence" value="ECO:0007669"/>
    <property type="project" value="UniProtKB-ARBA"/>
</dbReference>
<dbReference type="GeneID" id="115876073"/>
<dbReference type="Proteomes" id="UP000504635">
    <property type="component" value="Unplaced"/>
</dbReference>
<organism evidence="5 6">
    <name type="scientific">Sitophilus oryzae</name>
    <name type="common">Rice weevil</name>
    <name type="synonym">Curculio oryzae</name>
    <dbReference type="NCBI Taxonomy" id="7048"/>
    <lineage>
        <taxon>Eukaryota</taxon>
        <taxon>Metazoa</taxon>
        <taxon>Ecdysozoa</taxon>
        <taxon>Arthropoda</taxon>
        <taxon>Hexapoda</taxon>
        <taxon>Insecta</taxon>
        <taxon>Pterygota</taxon>
        <taxon>Neoptera</taxon>
        <taxon>Endopterygota</taxon>
        <taxon>Coleoptera</taxon>
        <taxon>Polyphaga</taxon>
        <taxon>Cucujiformia</taxon>
        <taxon>Curculionidae</taxon>
        <taxon>Dryophthorinae</taxon>
        <taxon>Sitophilus</taxon>
    </lineage>
</organism>
<keyword evidence="2" id="KW-0090">Biological rhythms</keyword>
<dbReference type="Pfam" id="PF06585">
    <property type="entry name" value="JHBP"/>
    <property type="match status" value="1"/>
</dbReference>
<comment type="similarity">
    <text evidence="3">Belongs to the TO family.</text>
</comment>
<dbReference type="AlphaFoldDB" id="A0A6J2X9I1"/>
<dbReference type="InterPro" id="IPR010562">
    <property type="entry name" value="Haemolymph_juvenile_hormone-bd"/>
</dbReference>
<dbReference type="FunFam" id="3.15.10.30:FF:000001">
    <property type="entry name" value="Takeout-like protein 1"/>
    <property type="match status" value="1"/>
</dbReference>
<dbReference type="SMART" id="SM00700">
    <property type="entry name" value="JHBP"/>
    <property type="match status" value="1"/>
</dbReference>
<evidence type="ECO:0000313" key="5">
    <source>
        <dbReference type="Proteomes" id="UP000504635"/>
    </source>
</evidence>
<dbReference type="KEGG" id="soy:115876073"/>
<dbReference type="PANTHER" id="PTHR11008:SF32">
    <property type="entry name" value="CIRCADIAN CLOCK-CONTROLLED PROTEIN DAYWAKE-RELATED"/>
    <property type="match status" value="1"/>
</dbReference>
<dbReference type="RefSeq" id="XP_030747620.1">
    <property type="nucleotide sequence ID" value="XM_030891760.1"/>
</dbReference>
<evidence type="ECO:0000256" key="4">
    <source>
        <dbReference type="SAM" id="SignalP"/>
    </source>
</evidence>
<gene>
    <name evidence="6" type="primary">LOC115876073</name>
</gene>
<proteinExistence type="inferred from homology"/>
<dbReference type="OrthoDB" id="8182977at2759"/>